<keyword evidence="2" id="KW-0732">Signal</keyword>
<accession>A0A915PP24</accession>
<feature type="signal peptide" evidence="2">
    <location>
        <begin position="1"/>
        <end position="21"/>
    </location>
</feature>
<evidence type="ECO:0000259" key="3">
    <source>
        <dbReference type="Pfam" id="PF01682"/>
    </source>
</evidence>
<protein>
    <recommendedName>
        <fullName evidence="3">Domain of unknown function DB domain-containing protein</fullName>
    </recommendedName>
</protein>
<feature type="region of interest" description="Disordered" evidence="1">
    <location>
        <begin position="243"/>
        <end position="270"/>
    </location>
</feature>
<dbReference type="AlphaFoldDB" id="A0A915PP24"/>
<keyword evidence="4" id="KW-1185">Reference proteome</keyword>
<dbReference type="WBParaSite" id="sdigi.contig3.g421.t1">
    <property type="protein sequence ID" value="sdigi.contig3.g421.t1"/>
    <property type="gene ID" value="sdigi.contig3.g421"/>
</dbReference>
<evidence type="ECO:0000256" key="1">
    <source>
        <dbReference type="SAM" id="MobiDB-lite"/>
    </source>
</evidence>
<evidence type="ECO:0000313" key="5">
    <source>
        <dbReference type="WBParaSite" id="sdigi.contig3.g421.t1"/>
    </source>
</evidence>
<reference evidence="5" key="1">
    <citation type="submission" date="2022-11" db="UniProtKB">
        <authorList>
            <consortium name="WormBaseParasite"/>
        </authorList>
    </citation>
    <scope>IDENTIFICATION</scope>
</reference>
<dbReference type="Proteomes" id="UP000887581">
    <property type="component" value="Unplaced"/>
</dbReference>
<feature type="domain" description="Domain of unknown function DB" evidence="3">
    <location>
        <begin position="331"/>
        <end position="409"/>
    </location>
</feature>
<feature type="chain" id="PRO_5037079712" description="Domain of unknown function DB domain-containing protein" evidence="2">
    <location>
        <begin position="22"/>
        <end position="415"/>
    </location>
</feature>
<organism evidence="4 5">
    <name type="scientific">Setaria digitata</name>
    <dbReference type="NCBI Taxonomy" id="48799"/>
    <lineage>
        <taxon>Eukaryota</taxon>
        <taxon>Metazoa</taxon>
        <taxon>Ecdysozoa</taxon>
        <taxon>Nematoda</taxon>
        <taxon>Chromadorea</taxon>
        <taxon>Rhabditida</taxon>
        <taxon>Spirurina</taxon>
        <taxon>Spiruromorpha</taxon>
        <taxon>Filarioidea</taxon>
        <taxon>Setariidae</taxon>
        <taxon>Setaria</taxon>
    </lineage>
</organism>
<name>A0A915PP24_9BILA</name>
<dbReference type="PANTHER" id="PTHR21679">
    <property type="entry name" value="DOMAIN OF UNKNOWN FUNCTION DB DOMAIN-CONTAINING PROTEIN-RELATED"/>
    <property type="match status" value="1"/>
</dbReference>
<feature type="compositionally biased region" description="Low complexity" evidence="1">
    <location>
        <begin position="243"/>
        <end position="254"/>
    </location>
</feature>
<dbReference type="PANTHER" id="PTHR21679:SF6">
    <property type="entry name" value="DOMAIN OF UNKNOWN FUNCTION DB DOMAIN-CONTAINING PROTEIN"/>
    <property type="match status" value="1"/>
</dbReference>
<sequence>MDVTLAFLSVAISIFVGNTGADLPSCERARCHHCRVTFIARMCPETCGPCSKENTPKRYQSKFVNDSSNIFQRSQRPQAKTVTTQQLSPQHLLQNPLYGLKYDLISPLSTQISSYQHQFLPQQSQSGIQLPPIRQLSLLPLLASSAPNQQTDLVDTALSTFTLPTLPPFPFPTVTFASPIYRGAVAEISPHQLAPVPAAQTELEFFQPQRQRAELFTSEQTVAPYGVIGAHRHSHTYPQAVPYRSQQQSYSLRQPGQLQQHTPYSQQQHSFYASQQQSARPFAQAQLAEKIATPALQSAQIPVAYSIDVPPKYIEEAYYKTSQKRPTAIAQIQLAVLTGRCPLSKVGNVMICASGYQDATSCCEAHNVFELGYEHCRPYCNPAAGLPQGVLLSEQYKCLGKLSQIQRCFYVSQRP</sequence>
<dbReference type="InterPro" id="IPR002602">
    <property type="entry name" value="DB"/>
</dbReference>
<evidence type="ECO:0000256" key="2">
    <source>
        <dbReference type="SAM" id="SignalP"/>
    </source>
</evidence>
<dbReference type="Pfam" id="PF01682">
    <property type="entry name" value="DB"/>
    <property type="match status" value="1"/>
</dbReference>
<proteinExistence type="predicted"/>
<evidence type="ECO:0000313" key="4">
    <source>
        <dbReference type="Proteomes" id="UP000887581"/>
    </source>
</evidence>